<reference evidence="2 3" key="1">
    <citation type="submission" date="2021-11" db="EMBL/GenBank/DDBJ databases">
        <title>Black yeast isolated from Biological Soil Crust.</title>
        <authorList>
            <person name="Kurbessoian T."/>
        </authorList>
    </citation>
    <scope>NUCLEOTIDE SEQUENCE [LARGE SCALE GENOMIC DNA]</scope>
    <source>
        <strain evidence="2 3">CCFEE 5522</strain>
    </source>
</reference>
<organism evidence="2 3">
    <name type="scientific">Oleoguttula mirabilis</name>
    <dbReference type="NCBI Taxonomy" id="1507867"/>
    <lineage>
        <taxon>Eukaryota</taxon>
        <taxon>Fungi</taxon>
        <taxon>Dikarya</taxon>
        <taxon>Ascomycota</taxon>
        <taxon>Pezizomycotina</taxon>
        <taxon>Dothideomycetes</taxon>
        <taxon>Dothideomycetidae</taxon>
        <taxon>Mycosphaerellales</taxon>
        <taxon>Teratosphaeriaceae</taxon>
        <taxon>Oleoguttula</taxon>
    </lineage>
</organism>
<evidence type="ECO:0000256" key="1">
    <source>
        <dbReference type="SAM" id="MobiDB-lite"/>
    </source>
</evidence>
<sequence length="120" mass="12996">MFVINTQTDIEVQAASQHYAKHSLALLGLVLVEGHFRASIRIAEGPERTQQHRVDKMNARNLIAKAGNAAMFGPPVPAVQRKQLKSVPYIRHTAGDGPKVKDPYGLASYVPSGGRSGLPK</sequence>
<proteinExistence type="predicted"/>
<keyword evidence="3" id="KW-1185">Reference proteome</keyword>
<dbReference type="EMBL" id="JAVFHQ010000041">
    <property type="protein sequence ID" value="KAK4542517.1"/>
    <property type="molecule type" value="Genomic_DNA"/>
</dbReference>
<evidence type="ECO:0000313" key="2">
    <source>
        <dbReference type="EMBL" id="KAK4542517.1"/>
    </source>
</evidence>
<dbReference type="Proteomes" id="UP001324427">
    <property type="component" value="Unassembled WGS sequence"/>
</dbReference>
<comment type="caution">
    <text evidence="2">The sequence shown here is derived from an EMBL/GenBank/DDBJ whole genome shotgun (WGS) entry which is preliminary data.</text>
</comment>
<feature type="region of interest" description="Disordered" evidence="1">
    <location>
        <begin position="92"/>
        <end position="120"/>
    </location>
</feature>
<accession>A0AAV9JDQ4</accession>
<gene>
    <name evidence="2" type="ORF">LTR36_006770</name>
</gene>
<evidence type="ECO:0000313" key="3">
    <source>
        <dbReference type="Proteomes" id="UP001324427"/>
    </source>
</evidence>
<dbReference type="AlphaFoldDB" id="A0AAV9JDQ4"/>
<protein>
    <submittedName>
        <fullName evidence="2">Uncharacterized protein</fullName>
    </submittedName>
</protein>
<name>A0AAV9JDQ4_9PEZI</name>